<feature type="region of interest" description="Disordered" evidence="1">
    <location>
        <begin position="39"/>
        <end position="69"/>
    </location>
</feature>
<dbReference type="Proteomes" id="UP001295444">
    <property type="component" value="Chromosome 06"/>
</dbReference>
<protein>
    <submittedName>
        <fullName evidence="2">Uncharacterized protein</fullName>
    </submittedName>
</protein>
<organism evidence="2 3">
    <name type="scientific">Pelobates cultripes</name>
    <name type="common">Western spadefoot toad</name>
    <dbReference type="NCBI Taxonomy" id="61616"/>
    <lineage>
        <taxon>Eukaryota</taxon>
        <taxon>Metazoa</taxon>
        <taxon>Chordata</taxon>
        <taxon>Craniata</taxon>
        <taxon>Vertebrata</taxon>
        <taxon>Euteleostomi</taxon>
        <taxon>Amphibia</taxon>
        <taxon>Batrachia</taxon>
        <taxon>Anura</taxon>
        <taxon>Pelobatoidea</taxon>
        <taxon>Pelobatidae</taxon>
        <taxon>Pelobates</taxon>
    </lineage>
</organism>
<name>A0AAD1WDU4_PELCU</name>
<accession>A0AAD1WDU4</accession>
<evidence type="ECO:0000313" key="3">
    <source>
        <dbReference type="Proteomes" id="UP001295444"/>
    </source>
</evidence>
<gene>
    <name evidence="2" type="ORF">PECUL_23A029628</name>
</gene>
<feature type="region of interest" description="Disordered" evidence="1">
    <location>
        <begin position="1"/>
        <end position="24"/>
    </location>
</feature>
<evidence type="ECO:0000256" key="1">
    <source>
        <dbReference type="SAM" id="MobiDB-lite"/>
    </source>
</evidence>
<proteinExistence type="predicted"/>
<evidence type="ECO:0000313" key="2">
    <source>
        <dbReference type="EMBL" id="CAH2300602.1"/>
    </source>
</evidence>
<dbReference type="EMBL" id="OW240917">
    <property type="protein sequence ID" value="CAH2300602.1"/>
    <property type="molecule type" value="Genomic_DNA"/>
</dbReference>
<sequence length="108" mass="11572">MLRSVQGPVGGILAPPSQMQPRERRAGVVAELLDRRSPKAVSHAPVPHYSPCPLGQRGDPCPPQGDHAAQAGNRLMKAAPYPTLRIPRGPHTPVMIELASSPVFFVNN</sequence>
<reference evidence="2" key="1">
    <citation type="submission" date="2022-03" db="EMBL/GenBank/DDBJ databases">
        <authorList>
            <person name="Alioto T."/>
            <person name="Alioto T."/>
            <person name="Gomez Garrido J."/>
        </authorList>
    </citation>
    <scope>NUCLEOTIDE SEQUENCE</scope>
</reference>
<keyword evidence="3" id="KW-1185">Reference proteome</keyword>
<dbReference type="AlphaFoldDB" id="A0AAD1WDU4"/>